<dbReference type="EMBL" id="BAABLX010000077">
    <property type="protein sequence ID" value="GAA4959334.1"/>
    <property type="molecule type" value="Genomic_DNA"/>
</dbReference>
<evidence type="ECO:0000259" key="7">
    <source>
        <dbReference type="Pfam" id="PF08281"/>
    </source>
</evidence>
<dbReference type="GO" id="GO:0006352">
    <property type="term" value="P:DNA-templated transcription initiation"/>
    <property type="evidence" value="ECO:0007669"/>
    <property type="project" value="InterPro"/>
</dbReference>
<dbReference type="InterPro" id="IPR007627">
    <property type="entry name" value="RNA_pol_sigma70_r2"/>
</dbReference>
<evidence type="ECO:0000259" key="6">
    <source>
        <dbReference type="Pfam" id="PF04542"/>
    </source>
</evidence>
<reference evidence="9" key="1">
    <citation type="journal article" date="2019" name="Int. J. Syst. Evol. Microbiol.">
        <title>The Global Catalogue of Microorganisms (GCM) 10K type strain sequencing project: providing services to taxonomists for standard genome sequencing and annotation.</title>
        <authorList>
            <consortium name="The Broad Institute Genomics Platform"/>
            <consortium name="The Broad Institute Genome Sequencing Center for Infectious Disease"/>
            <person name="Wu L."/>
            <person name="Ma J."/>
        </authorList>
    </citation>
    <scope>NUCLEOTIDE SEQUENCE [LARGE SCALE GENOMIC DNA]</scope>
    <source>
        <strain evidence="9">JCM 19134</strain>
    </source>
</reference>
<dbReference type="Gene3D" id="1.10.10.10">
    <property type="entry name" value="Winged helix-like DNA-binding domain superfamily/Winged helix DNA-binding domain"/>
    <property type="match status" value="1"/>
</dbReference>
<keyword evidence="9" id="KW-1185">Reference proteome</keyword>
<dbReference type="InterPro" id="IPR014284">
    <property type="entry name" value="RNA_pol_sigma-70_dom"/>
</dbReference>
<dbReference type="PANTHER" id="PTHR43133">
    <property type="entry name" value="RNA POLYMERASE ECF-TYPE SIGMA FACTO"/>
    <property type="match status" value="1"/>
</dbReference>
<evidence type="ECO:0000313" key="8">
    <source>
        <dbReference type="EMBL" id="GAA4959334.1"/>
    </source>
</evidence>
<dbReference type="Pfam" id="PF04542">
    <property type="entry name" value="Sigma70_r2"/>
    <property type="match status" value="1"/>
</dbReference>
<keyword evidence="3" id="KW-0731">Sigma factor</keyword>
<dbReference type="NCBIfam" id="TIGR02937">
    <property type="entry name" value="sigma70-ECF"/>
    <property type="match status" value="1"/>
</dbReference>
<feature type="domain" description="RNA polymerase sigma factor 70 region 4 type 2" evidence="7">
    <location>
        <begin position="136"/>
        <end position="184"/>
    </location>
</feature>
<feature type="domain" description="RNA polymerase sigma-70 region 2" evidence="6">
    <location>
        <begin position="46"/>
        <end position="104"/>
    </location>
</feature>
<dbReference type="Proteomes" id="UP001409585">
    <property type="component" value="Unassembled WGS sequence"/>
</dbReference>
<evidence type="ECO:0000256" key="4">
    <source>
        <dbReference type="ARBA" id="ARBA00023125"/>
    </source>
</evidence>
<protein>
    <submittedName>
        <fullName evidence="8">Sigma-70 family RNA polymerase sigma factor</fullName>
    </submittedName>
</protein>
<keyword evidence="2" id="KW-0805">Transcription regulation</keyword>
<dbReference type="InterPro" id="IPR013324">
    <property type="entry name" value="RNA_pol_sigma_r3/r4-like"/>
</dbReference>
<comment type="caution">
    <text evidence="8">The sequence shown here is derived from an EMBL/GenBank/DDBJ whole genome shotgun (WGS) entry which is preliminary data.</text>
</comment>
<dbReference type="InterPro" id="IPR036388">
    <property type="entry name" value="WH-like_DNA-bd_sf"/>
</dbReference>
<evidence type="ECO:0000256" key="3">
    <source>
        <dbReference type="ARBA" id="ARBA00023082"/>
    </source>
</evidence>
<evidence type="ECO:0000256" key="2">
    <source>
        <dbReference type="ARBA" id="ARBA00023015"/>
    </source>
</evidence>
<dbReference type="PANTHER" id="PTHR43133:SF58">
    <property type="entry name" value="ECF RNA POLYMERASE SIGMA FACTOR SIGD"/>
    <property type="match status" value="1"/>
</dbReference>
<dbReference type="CDD" id="cd06171">
    <property type="entry name" value="Sigma70_r4"/>
    <property type="match status" value="1"/>
</dbReference>
<dbReference type="SUPFAM" id="SSF88946">
    <property type="entry name" value="Sigma2 domain of RNA polymerase sigma factors"/>
    <property type="match status" value="1"/>
</dbReference>
<evidence type="ECO:0000256" key="5">
    <source>
        <dbReference type="ARBA" id="ARBA00023163"/>
    </source>
</evidence>
<accession>A0AAV3U8Z1</accession>
<dbReference type="RefSeq" id="WP_345427660.1">
    <property type="nucleotide sequence ID" value="NZ_AP031496.1"/>
</dbReference>
<dbReference type="GO" id="GO:0003677">
    <property type="term" value="F:DNA binding"/>
    <property type="evidence" value="ECO:0007669"/>
    <property type="project" value="UniProtKB-KW"/>
</dbReference>
<dbReference type="AlphaFoldDB" id="A0AAV3U8Z1"/>
<dbReference type="GO" id="GO:0016987">
    <property type="term" value="F:sigma factor activity"/>
    <property type="evidence" value="ECO:0007669"/>
    <property type="project" value="UniProtKB-KW"/>
</dbReference>
<keyword evidence="5" id="KW-0804">Transcription</keyword>
<keyword evidence="4" id="KW-0238">DNA-binding</keyword>
<evidence type="ECO:0000256" key="1">
    <source>
        <dbReference type="ARBA" id="ARBA00010641"/>
    </source>
</evidence>
<dbReference type="SUPFAM" id="SSF88659">
    <property type="entry name" value="Sigma3 and sigma4 domains of RNA polymerase sigma factors"/>
    <property type="match status" value="1"/>
</dbReference>
<name>A0AAV3U8Z1_9ALTE</name>
<dbReference type="InterPro" id="IPR013325">
    <property type="entry name" value="RNA_pol_sigma_r2"/>
</dbReference>
<proteinExistence type="inferred from homology"/>
<sequence>MSNASSNNAAHNTFDADEQRWSQWMVDAQNGDERAYQRLLVELNTAIIRYLRRRVGNQEFIEDCAQDILLAIHNARHTYQPKRLFRPWLFAIVRNRSIDYLRKIKTTQKLAEELEATTEESISLEESYTRTALQKQLMEQLPEASRAAIELTKIQGYSNIEAAQKLSISESAVKVRVHRGLNQLKQFVTAGFK</sequence>
<organism evidence="8 9">
    <name type="scientific">Halioxenophilus aromaticivorans</name>
    <dbReference type="NCBI Taxonomy" id="1306992"/>
    <lineage>
        <taxon>Bacteria</taxon>
        <taxon>Pseudomonadati</taxon>
        <taxon>Pseudomonadota</taxon>
        <taxon>Gammaproteobacteria</taxon>
        <taxon>Alteromonadales</taxon>
        <taxon>Alteromonadaceae</taxon>
        <taxon>Halioxenophilus</taxon>
    </lineage>
</organism>
<comment type="similarity">
    <text evidence="1">Belongs to the sigma-70 factor family. ECF subfamily.</text>
</comment>
<dbReference type="Gene3D" id="1.10.1740.10">
    <property type="match status" value="1"/>
</dbReference>
<dbReference type="InterPro" id="IPR039425">
    <property type="entry name" value="RNA_pol_sigma-70-like"/>
</dbReference>
<dbReference type="InterPro" id="IPR013249">
    <property type="entry name" value="RNA_pol_sigma70_r4_t2"/>
</dbReference>
<evidence type="ECO:0000313" key="9">
    <source>
        <dbReference type="Proteomes" id="UP001409585"/>
    </source>
</evidence>
<gene>
    <name evidence="8" type="ORF">GCM10025791_45420</name>
</gene>
<dbReference type="Pfam" id="PF08281">
    <property type="entry name" value="Sigma70_r4_2"/>
    <property type="match status" value="1"/>
</dbReference>